<feature type="domain" description="Cytochrome b561 bacterial/Ni-hydrogenase" evidence="14">
    <location>
        <begin position="9"/>
        <end position="180"/>
    </location>
</feature>
<keyword evidence="16" id="KW-1185">Reference proteome</keyword>
<proteinExistence type="inferred from homology"/>
<evidence type="ECO:0000256" key="1">
    <source>
        <dbReference type="ARBA" id="ARBA00001970"/>
    </source>
</evidence>
<keyword evidence="11 13" id="KW-0472">Membrane</keyword>
<keyword evidence="8" id="KW-0249">Electron transport</keyword>
<evidence type="ECO:0000313" key="16">
    <source>
        <dbReference type="Proteomes" id="UP001562159"/>
    </source>
</evidence>
<evidence type="ECO:0000256" key="4">
    <source>
        <dbReference type="ARBA" id="ARBA00022475"/>
    </source>
</evidence>
<evidence type="ECO:0000256" key="12">
    <source>
        <dbReference type="ARBA" id="ARBA00037975"/>
    </source>
</evidence>
<evidence type="ECO:0000256" key="13">
    <source>
        <dbReference type="SAM" id="Phobius"/>
    </source>
</evidence>
<evidence type="ECO:0000256" key="9">
    <source>
        <dbReference type="ARBA" id="ARBA00022989"/>
    </source>
</evidence>
<keyword evidence="9 13" id="KW-1133">Transmembrane helix</keyword>
<evidence type="ECO:0000256" key="10">
    <source>
        <dbReference type="ARBA" id="ARBA00023004"/>
    </source>
</evidence>
<comment type="similarity">
    <text evidence="12">Belongs to the cytochrome b561 family.</text>
</comment>
<feature type="transmembrane region" description="Helical" evidence="13">
    <location>
        <begin position="51"/>
        <end position="69"/>
    </location>
</feature>
<keyword evidence="7" id="KW-0479">Metal-binding</keyword>
<protein>
    <submittedName>
        <fullName evidence="15">Cytochrome b</fullName>
    </submittedName>
</protein>
<keyword evidence="6 13" id="KW-0812">Transmembrane</keyword>
<evidence type="ECO:0000313" key="15">
    <source>
        <dbReference type="EMBL" id="MEY2180848.1"/>
    </source>
</evidence>
<dbReference type="PANTHER" id="PTHR30529:SF3">
    <property type="entry name" value="CYTOCHROME B561 HOMOLOG 1"/>
    <property type="match status" value="1"/>
</dbReference>
<evidence type="ECO:0000256" key="11">
    <source>
        <dbReference type="ARBA" id="ARBA00023136"/>
    </source>
</evidence>
<evidence type="ECO:0000256" key="3">
    <source>
        <dbReference type="ARBA" id="ARBA00022448"/>
    </source>
</evidence>
<reference evidence="15 16" key="1">
    <citation type="submission" date="2024-07" db="EMBL/GenBank/DDBJ databases">
        <title>Molecular mechanisms and environmental adaptations of flagellar loss and biofilm growth of Rhodanobacter under environmental stress.</title>
        <authorList>
            <person name="Chen M."/>
        </authorList>
    </citation>
    <scope>NUCLEOTIDE SEQUENCE [LARGE SCALE GENOMIC DNA]</scope>
    <source>
        <strain evidence="15 16">RS22</strain>
    </source>
</reference>
<accession>A0ABV4ANJ3</accession>
<comment type="cofactor">
    <cofactor evidence="1">
        <name>heme b</name>
        <dbReference type="ChEBI" id="CHEBI:60344"/>
    </cofactor>
</comment>
<keyword evidence="10" id="KW-0408">Iron</keyword>
<feature type="transmembrane region" description="Helical" evidence="13">
    <location>
        <begin position="12"/>
        <end position="31"/>
    </location>
</feature>
<keyword evidence="5" id="KW-0349">Heme</keyword>
<dbReference type="InterPro" id="IPR016174">
    <property type="entry name" value="Di-haem_cyt_TM"/>
</dbReference>
<dbReference type="Pfam" id="PF01292">
    <property type="entry name" value="Ni_hydr_CYTB"/>
    <property type="match status" value="1"/>
</dbReference>
<dbReference type="EMBL" id="JBGBPY010000001">
    <property type="protein sequence ID" value="MEY2180848.1"/>
    <property type="molecule type" value="Genomic_DNA"/>
</dbReference>
<evidence type="ECO:0000259" key="14">
    <source>
        <dbReference type="Pfam" id="PF01292"/>
    </source>
</evidence>
<evidence type="ECO:0000256" key="2">
    <source>
        <dbReference type="ARBA" id="ARBA00004651"/>
    </source>
</evidence>
<comment type="subcellular location">
    <subcellularLocation>
        <location evidence="2">Cell membrane</location>
        <topology evidence="2">Multi-pass membrane protein</topology>
    </subcellularLocation>
</comment>
<dbReference type="InterPro" id="IPR052168">
    <property type="entry name" value="Cytochrome_b561_oxidase"/>
</dbReference>
<dbReference type="PANTHER" id="PTHR30529">
    <property type="entry name" value="CYTOCHROME B561"/>
    <property type="match status" value="1"/>
</dbReference>
<dbReference type="SUPFAM" id="SSF81342">
    <property type="entry name" value="Transmembrane di-heme cytochromes"/>
    <property type="match status" value="1"/>
</dbReference>
<feature type="transmembrane region" description="Helical" evidence="13">
    <location>
        <begin position="151"/>
        <end position="169"/>
    </location>
</feature>
<feature type="transmembrane region" description="Helical" evidence="13">
    <location>
        <begin position="90"/>
        <end position="113"/>
    </location>
</feature>
<gene>
    <name evidence="15" type="ORF">AB7878_00280</name>
</gene>
<evidence type="ECO:0000256" key="7">
    <source>
        <dbReference type="ARBA" id="ARBA00022723"/>
    </source>
</evidence>
<sequence>MGFKHTPARYSSALIALHWLTLLLLIAVYALMELRGIYPRGSAGRAGMMNWHYMLGLSVLALLPIRLALRRMGGRRPPVHPPLPVMQERLAALVHLALYAFLLAMPILGWLTLGAEGKPIPFFGLQLPALTAADKDLGHTLEGIHETIGTLGYYLIGLHAAAALFHHYWTRDNTLRRMLPQRD</sequence>
<name>A0ABV4ANJ3_9GAMM</name>
<evidence type="ECO:0000256" key="8">
    <source>
        <dbReference type="ARBA" id="ARBA00022982"/>
    </source>
</evidence>
<evidence type="ECO:0000256" key="5">
    <source>
        <dbReference type="ARBA" id="ARBA00022617"/>
    </source>
</evidence>
<dbReference type="Proteomes" id="UP001562159">
    <property type="component" value="Unassembled WGS sequence"/>
</dbReference>
<dbReference type="InterPro" id="IPR011577">
    <property type="entry name" value="Cyt_b561_bac/Ni-Hgenase"/>
</dbReference>
<keyword evidence="4" id="KW-1003">Cell membrane</keyword>
<comment type="caution">
    <text evidence="15">The sequence shown here is derived from an EMBL/GenBank/DDBJ whole genome shotgun (WGS) entry which is preliminary data.</text>
</comment>
<evidence type="ECO:0000256" key="6">
    <source>
        <dbReference type="ARBA" id="ARBA00022692"/>
    </source>
</evidence>
<keyword evidence="3" id="KW-0813">Transport</keyword>
<organism evidence="15 16">
    <name type="scientific">Rhodanobacter humi</name>
    <dbReference type="NCBI Taxonomy" id="1888173"/>
    <lineage>
        <taxon>Bacteria</taxon>
        <taxon>Pseudomonadati</taxon>
        <taxon>Pseudomonadota</taxon>
        <taxon>Gammaproteobacteria</taxon>
        <taxon>Lysobacterales</taxon>
        <taxon>Rhodanobacteraceae</taxon>
        <taxon>Rhodanobacter</taxon>
    </lineage>
</organism>